<evidence type="ECO:0000313" key="3">
    <source>
        <dbReference type="Proteomes" id="UP000093925"/>
    </source>
</evidence>
<dbReference type="RefSeq" id="WP_065138124.1">
    <property type="nucleotide sequence ID" value="NZ_LZLM01000011.1"/>
</dbReference>
<dbReference type="AlphaFoldDB" id="A0A1A3L181"/>
<evidence type="ECO:0008006" key="4">
    <source>
        <dbReference type="Google" id="ProtNLM"/>
    </source>
</evidence>
<feature type="compositionally biased region" description="Low complexity" evidence="1">
    <location>
        <begin position="362"/>
        <end position="373"/>
    </location>
</feature>
<protein>
    <recommendedName>
        <fullName evidence="4">F5/8 type C domain-containing protein</fullName>
    </recommendedName>
</protein>
<feature type="region of interest" description="Disordered" evidence="1">
    <location>
        <begin position="31"/>
        <end position="160"/>
    </location>
</feature>
<feature type="compositionally biased region" description="Basic and acidic residues" evidence="1">
    <location>
        <begin position="37"/>
        <end position="51"/>
    </location>
</feature>
<dbReference type="EMBL" id="LZLM01000011">
    <property type="protein sequence ID" value="OBJ90368.1"/>
    <property type="molecule type" value="Genomic_DNA"/>
</dbReference>
<feature type="region of interest" description="Disordered" evidence="1">
    <location>
        <begin position="362"/>
        <end position="409"/>
    </location>
</feature>
<comment type="caution">
    <text evidence="2">The sequence shown here is derived from an EMBL/GenBank/DDBJ whole genome shotgun (WGS) entry which is preliminary data.</text>
</comment>
<gene>
    <name evidence="2" type="ORF">A5640_24780</name>
</gene>
<feature type="compositionally biased region" description="Basic and acidic residues" evidence="1">
    <location>
        <begin position="129"/>
        <end position="147"/>
    </location>
</feature>
<dbReference type="Proteomes" id="UP000093925">
    <property type="component" value="Unassembled WGS sequence"/>
</dbReference>
<sequence>MTEPVVESEQFYSSHNQMFMFTVDQEDSHLATAVPVKDLDADPSPGRREHQAPTPPVPSDAAGDPAPESSDSWTAPSTPPPAVLTGQIDPDNADDNGRALEDAGDADWVDGEDTAAEPPSATTPPPPDAAHDHGAVGDSTPDHDSPDRPGTTKTSRARGAWAAITASNPRYDKRIALGFASATAVAALVASGTLLALHTTPHVAATDHSVPSTHVSIAAAPSTTAAGASAQDAVIPYTATSVGCLPGSTAAQAAAGSDPTQAWVCVSGGNVGQYVVLNLGRSMLVTAVALTPGWVGTDASGADQWHQHRVLTRVQWSFNDSPPTVLTHDTGSAHGQVTKALPERGVLASRVILLVQETARAPADAATPTSSAPGGAGLFDDLLGPPASPAAPNATALPGEPNRTDPADNSFAVSSIKIFGHLPQ</sequence>
<evidence type="ECO:0000313" key="2">
    <source>
        <dbReference type="EMBL" id="OBJ90368.1"/>
    </source>
</evidence>
<proteinExistence type="predicted"/>
<reference evidence="2 3" key="1">
    <citation type="submission" date="2016-06" db="EMBL/GenBank/DDBJ databases">
        <authorList>
            <person name="Kjaerup R.B."/>
            <person name="Dalgaard T.S."/>
            <person name="Juul-Madsen H.R."/>
        </authorList>
    </citation>
    <scope>NUCLEOTIDE SEQUENCE [LARGE SCALE GENOMIC DNA]</scope>
    <source>
        <strain evidence="2 3">1276495.2</strain>
    </source>
</reference>
<name>A0A1A3L181_MYCAS</name>
<organism evidence="2 3">
    <name type="scientific">Mycobacterium asiaticum</name>
    <dbReference type="NCBI Taxonomy" id="1790"/>
    <lineage>
        <taxon>Bacteria</taxon>
        <taxon>Bacillati</taxon>
        <taxon>Actinomycetota</taxon>
        <taxon>Actinomycetes</taxon>
        <taxon>Mycobacteriales</taxon>
        <taxon>Mycobacteriaceae</taxon>
        <taxon>Mycobacterium</taxon>
    </lineage>
</organism>
<evidence type="ECO:0000256" key="1">
    <source>
        <dbReference type="SAM" id="MobiDB-lite"/>
    </source>
</evidence>
<accession>A0A1A3L181</accession>
<feature type="compositionally biased region" description="Acidic residues" evidence="1">
    <location>
        <begin position="102"/>
        <end position="115"/>
    </location>
</feature>